<protein>
    <submittedName>
        <fullName evidence="1">Uncharacterized protein</fullName>
    </submittedName>
</protein>
<comment type="caution">
    <text evidence="1">The sequence shown here is derived from an EMBL/GenBank/DDBJ whole genome shotgun (WGS) entry which is preliminary data.</text>
</comment>
<organism evidence="1 2">
    <name type="scientific">Acetobacter malorum</name>
    <dbReference type="NCBI Taxonomy" id="178901"/>
    <lineage>
        <taxon>Bacteria</taxon>
        <taxon>Pseudomonadati</taxon>
        <taxon>Pseudomonadota</taxon>
        <taxon>Alphaproteobacteria</taxon>
        <taxon>Acetobacterales</taxon>
        <taxon>Acetobacteraceae</taxon>
        <taxon>Acetobacter</taxon>
    </lineage>
</organism>
<name>A0A087PKG5_9PROT</name>
<dbReference type="PATRIC" id="fig|178901.10.peg.1814"/>
<sequence length="307" mass="30745">MASLLSIETAIGSIGRYSTTAPVVLGSITFYGVEVPDVLTNGGQQRLVAQWLPGGTKVIDRLGNDPDRFSWSAKFTGPNALARAQAVAQMRDAGIPVLFSAPGVSEKVVIAEYAFDYSRKGAIIPYRLQLERQPAATQSGVTQTSALSALIGGDAASAVETVTSTLATGAQALSNIADQGQSVIGQIAPLANIVGAGSALASVSDKLTMVQGLSGAGVNLASTPENVASITTGLKSAGAGLMTIISQTSSNIGGISVSNGASLASVTANAGAQSGAVDAGALVNRSYANTLTSADKAGSWQLVTATS</sequence>
<dbReference type="EMBL" id="LVHD01000018">
    <property type="protein sequence ID" value="OAG75977.1"/>
    <property type="molecule type" value="Genomic_DNA"/>
</dbReference>
<dbReference type="AlphaFoldDB" id="A0A087PKG5"/>
<proteinExistence type="predicted"/>
<accession>A0A087PKG5</accession>
<dbReference type="STRING" id="178901.AmDm5_1870"/>
<evidence type="ECO:0000313" key="1">
    <source>
        <dbReference type="EMBL" id="OAG75977.1"/>
    </source>
</evidence>
<dbReference type="eggNOG" id="COG1652">
    <property type="taxonomic scope" value="Bacteria"/>
</dbReference>
<gene>
    <name evidence="1" type="ORF">Amal_01747</name>
</gene>
<reference evidence="1 2" key="1">
    <citation type="submission" date="2016-03" db="EMBL/GenBank/DDBJ databases">
        <title>Draft genome sequence of Acetobacter malorum CECT 7742, a strain isolated from strawberry vinegar.</title>
        <authorList>
            <person name="Sainz F."/>
            <person name="Mas A."/>
            <person name="Torija M.J."/>
        </authorList>
    </citation>
    <scope>NUCLEOTIDE SEQUENCE [LARGE SCALE GENOMIC DNA]</scope>
    <source>
        <strain evidence="1 2">CECT 7742</strain>
    </source>
</reference>
<evidence type="ECO:0000313" key="2">
    <source>
        <dbReference type="Proteomes" id="UP000077349"/>
    </source>
</evidence>
<dbReference type="Proteomes" id="UP000077349">
    <property type="component" value="Unassembled WGS sequence"/>
</dbReference>